<accession>A0AAD7J371</accession>
<keyword evidence="2" id="KW-1185">Reference proteome</keyword>
<evidence type="ECO:0000313" key="2">
    <source>
        <dbReference type="Proteomes" id="UP001215598"/>
    </source>
</evidence>
<dbReference type="AlphaFoldDB" id="A0AAD7J371"/>
<sequence>RPNVVKDWMKYARKWDAKVDLLTKEVGPRTVVGSFSATWWAWWGSVQPASRERLAGGALTRPERHGSEWEVLGKTSGRNGLLLFVGCLLWWGEAVADGGDTLLVADWQEAVSDVVWVLSEV</sequence>
<dbReference type="Proteomes" id="UP001215598">
    <property type="component" value="Unassembled WGS sequence"/>
</dbReference>
<evidence type="ECO:0000313" key="1">
    <source>
        <dbReference type="EMBL" id="KAJ7754864.1"/>
    </source>
</evidence>
<name>A0AAD7J371_9AGAR</name>
<comment type="caution">
    <text evidence="1">The sequence shown here is derived from an EMBL/GenBank/DDBJ whole genome shotgun (WGS) entry which is preliminary data.</text>
</comment>
<reference evidence="1" key="1">
    <citation type="submission" date="2023-03" db="EMBL/GenBank/DDBJ databases">
        <title>Massive genome expansion in bonnet fungi (Mycena s.s.) driven by repeated elements and novel gene families across ecological guilds.</title>
        <authorList>
            <consortium name="Lawrence Berkeley National Laboratory"/>
            <person name="Harder C.B."/>
            <person name="Miyauchi S."/>
            <person name="Viragh M."/>
            <person name="Kuo A."/>
            <person name="Thoen E."/>
            <person name="Andreopoulos B."/>
            <person name="Lu D."/>
            <person name="Skrede I."/>
            <person name="Drula E."/>
            <person name="Henrissat B."/>
            <person name="Morin E."/>
            <person name="Kohler A."/>
            <person name="Barry K."/>
            <person name="LaButti K."/>
            <person name="Morin E."/>
            <person name="Salamov A."/>
            <person name="Lipzen A."/>
            <person name="Mereny Z."/>
            <person name="Hegedus B."/>
            <person name="Baldrian P."/>
            <person name="Stursova M."/>
            <person name="Weitz H."/>
            <person name="Taylor A."/>
            <person name="Grigoriev I.V."/>
            <person name="Nagy L.G."/>
            <person name="Martin F."/>
            <person name="Kauserud H."/>
        </authorList>
    </citation>
    <scope>NUCLEOTIDE SEQUENCE</scope>
    <source>
        <strain evidence="1">CBHHK182m</strain>
    </source>
</reference>
<dbReference type="EMBL" id="JARKIB010000051">
    <property type="protein sequence ID" value="KAJ7754864.1"/>
    <property type="molecule type" value="Genomic_DNA"/>
</dbReference>
<feature type="non-terminal residue" evidence="1">
    <location>
        <position position="1"/>
    </location>
</feature>
<proteinExistence type="predicted"/>
<feature type="non-terminal residue" evidence="1">
    <location>
        <position position="121"/>
    </location>
</feature>
<organism evidence="1 2">
    <name type="scientific">Mycena metata</name>
    <dbReference type="NCBI Taxonomy" id="1033252"/>
    <lineage>
        <taxon>Eukaryota</taxon>
        <taxon>Fungi</taxon>
        <taxon>Dikarya</taxon>
        <taxon>Basidiomycota</taxon>
        <taxon>Agaricomycotina</taxon>
        <taxon>Agaricomycetes</taxon>
        <taxon>Agaricomycetidae</taxon>
        <taxon>Agaricales</taxon>
        <taxon>Marasmiineae</taxon>
        <taxon>Mycenaceae</taxon>
        <taxon>Mycena</taxon>
    </lineage>
</organism>
<gene>
    <name evidence="1" type="ORF">B0H16DRAFT_1235213</name>
</gene>
<protein>
    <submittedName>
        <fullName evidence="1">Uncharacterized protein</fullName>
    </submittedName>
</protein>